<evidence type="ECO:0000313" key="2">
    <source>
        <dbReference type="EMBL" id="KAF2117708.1"/>
    </source>
</evidence>
<reference evidence="2" key="1">
    <citation type="journal article" date="2020" name="Stud. Mycol.">
        <title>101 Dothideomycetes genomes: a test case for predicting lifestyles and emergence of pathogens.</title>
        <authorList>
            <person name="Haridas S."/>
            <person name="Albert R."/>
            <person name="Binder M."/>
            <person name="Bloem J."/>
            <person name="Labutti K."/>
            <person name="Salamov A."/>
            <person name="Andreopoulos B."/>
            <person name="Baker S."/>
            <person name="Barry K."/>
            <person name="Bills G."/>
            <person name="Bluhm B."/>
            <person name="Cannon C."/>
            <person name="Castanera R."/>
            <person name="Culley D."/>
            <person name="Daum C."/>
            <person name="Ezra D."/>
            <person name="Gonzalez J."/>
            <person name="Henrissat B."/>
            <person name="Kuo A."/>
            <person name="Liang C."/>
            <person name="Lipzen A."/>
            <person name="Lutzoni F."/>
            <person name="Magnuson J."/>
            <person name="Mondo S."/>
            <person name="Nolan M."/>
            <person name="Ohm R."/>
            <person name="Pangilinan J."/>
            <person name="Park H.-J."/>
            <person name="Ramirez L."/>
            <person name="Alfaro M."/>
            <person name="Sun H."/>
            <person name="Tritt A."/>
            <person name="Yoshinaga Y."/>
            <person name="Zwiers L.-H."/>
            <person name="Turgeon B."/>
            <person name="Goodwin S."/>
            <person name="Spatafora J."/>
            <person name="Crous P."/>
            <person name="Grigoriev I."/>
        </authorList>
    </citation>
    <scope>NUCLEOTIDE SEQUENCE</scope>
    <source>
        <strain evidence="2">CBS 627.86</strain>
    </source>
</reference>
<sequence length="420" mass="46876">MQQQQPRRRSKSPKLLRVCDDRTSLSRGTSQVPLHDEAVMKRVTEEMGRKRHSTGEILHIPDSRVPTQQQQQQQQRPIPPPVRIPDQIEPDLFRSPKRREPLRIPPSPDSPLAPTKAPEPLQYKPYSPSSLRDADSQTAEESQVAARQHARNFSHPFSKPSGSSSSLAHYNMQRRSPKASQKRPRSHRSNSRLPPSLRRWSSLETIESVTTMPEVAYDDEDTEPEPEVQRPSTSTEETNVYFSAADEEDNTETPRSFRSVPSTTAEESSGSSSNRPSSVRTSSTTTNSNRQSAGSSLLRRLKAKKLHEPLLEPEHLEIERTVSVEQSSIHRSNSSGSIGTISSGRPSLVGYPSSDASASRESQRSLDPKDWKSSNYDVSNLTEAELKKCKKKGINPALFAEMKAARKGKWASPIGGNTFL</sequence>
<evidence type="ECO:0000256" key="1">
    <source>
        <dbReference type="SAM" id="MobiDB-lite"/>
    </source>
</evidence>
<dbReference type="Proteomes" id="UP000799770">
    <property type="component" value="Unassembled WGS sequence"/>
</dbReference>
<feature type="compositionally biased region" description="Low complexity" evidence="1">
    <location>
        <begin position="262"/>
        <end position="292"/>
    </location>
</feature>
<organism evidence="2 3">
    <name type="scientific">Lophiotrema nucula</name>
    <dbReference type="NCBI Taxonomy" id="690887"/>
    <lineage>
        <taxon>Eukaryota</taxon>
        <taxon>Fungi</taxon>
        <taxon>Dikarya</taxon>
        <taxon>Ascomycota</taxon>
        <taxon>Pezizomycotina</taxon>
        <taxon>Dothideomycetes</taxon>
        <taxon>Pleosporomycetidae</taxon>
        <taxon>Pleosporales</taxon>
        <taxon>Lophiotremataceae</taxon>
        <taxon>Lophiotrema</taxon>
    </lineage>
</organism>
<dbReference type="OrthoDB" id="5431248at2759"/>
<feature type="compositionally biased region" description="Low complexity" evidence="1">
    <location>
        <begin position="64"/>
        <end position="76"/>
    </location>
</feature>
<accession>A0A6A5ZH42</accession>
<gene>
    <name evidence="2" type="ORF">BDV96DRAFT_400495</name>
</gene>
<dbReference type="AlphaFoldDB" id="A0A6A5ZH42"/>
<proteinExistence type="predicted"/>
<feature type="compositionally biased region" description="Basic and acidic residues" evidence="1">
    <location>
        <begin position="361"/>
        <end position="372"/>
    </location>
</feature>
<feature type="compositionally biased region" description="Low complexity" evidence="1">
    <location>
        <begin position="191"/>
        <end position="203"/>
    </location>
</feature>
<evidence type="ECO:0000313" key="3">
    <source>
        <dbReference type="Proteomes" id="UP000799770"/>
    </source>
</evidence>
<feature type="region of interest" description="Disordered" evidence="1">
    <location>
        <begin position="322"/>
        <end position="375"/>
    </location>
</feature>
<dbReference type="EMBL" id="ML977318">
    <property type="protein sequence ID" value="KAF2117708.1"/>
    <property type="molecule type" value="Genomic_DNA"/>
</dbReference>
<feature type="compositionally biased region" description="Polar residues" evidence="1">
    <location>
        <begin position="230"/>
        <end position="241"/>
    </location>
</feature>
<feature type="compositionally biased region" description="Acidic residues" evidence="1">
    <location>
        <begin position="216"/>
        <end position="226"/>
    </location>
</feature>
<feature type="compositionally biased region" description="Basic and acidic residues" evidence="1">
    <location>
        <begin position="34"/>
        <end position="48"/>
    </location>
</feature>
<feature type="compositionally biased region" description="Basic residues" evidence="1">
    <location>
        <begin position="1"/>
        <end position="14"/>
    </location>
</feature>
<feature type="compositionally biased region" description="Low complexity" evidence="1">
    <location>
        <begin position="153"/>
        <end position="166"/>
    </location>
</feature>
<feature type="compositionally biased region" description="Basic residues" evidence="1">
    <location>
        <begin position="175"/>
        <end position="190"/>
    </location>
</feature>
<name>A0A6A5ZH42_9PLEO</name>
<protein>
    <submittedName>
        <fullName evidence="2">Uncharacterized protein</fullName>
    </submittedName>
</protein>
<feature type="compositionally biased region" description="Low complexity" evidence="1">
    <location>
        <begin position="327"/>
        <end position="347"/>
    </location>
</feature>
<keyword evidence="3" id="KW-1185">Reference proteome</keyword>
<feature type="region of interest" description="Disordered" evidence="1">
    <location>
        <begin position="1"/>
        <end position="296"/>
    </location>
</feature>
<feature type="compositionally biased region" description="Basic and acidic residues" evidence="1">
    <location>
        <begin position="91"/>
        <end position="102"/>
    </location>
</feature>